<reference evidence="2 3" key="1">
    <citation type="journal article" date="2013" name="Genome Biol. Evol.">
        <title>Genomic makeup of the marine flavobacterium Nonlabens (Donghaeana) dokdonensis DSW-6 and identification of a novel class of rhodopsins.</title>
        <authorList>
            <person name="Kwon S.K."/>
            <person name="Kim B.K."/>
            <person name="Song J.Y."/>
            <person name="Kwak M.J."/>
            <person name="Lee C.H."/>
            <person name="Yoon J.H."/>
            <person name="Oh T.K."/>
            <person name="Kim J.F."/>
        </authorList>
    </citation>
    <scope>NUCLEOTIDE SEQUENCE [LARGE SCALE GENOMIC DNA]</scope>
    <source>
        <strain evidence="3">DSM 17205 / KCTC 12402 / DSW-6</strain>
    </source>
</reference>
<dbReference type="Proteomes" id="UP000011173">
    <property type="component" value="Chromosome"/>
</dbReference>
<keyword evidence="1" id="KW-0812">Transmembrane</keyword>
<accession>L7W695</accession>
<evidence type="ECO:0000313" key="2">
    <source>
        <dbReference type="EMBL" id="AGC75702.1"/>
    </source>
</evidence>
<dbReference type="KEGG" id="ndo:DDD_0575"/>
<organism evidence="2 3">
    <name type="scientific">Nonlabens dokdonensis (strain DSM 17205 / KCTC 12402 / DSW-6)</name>
    <name type="common">Donghaeana dokdonensis</name>
    <dbReference type="NCBI Taxonomy" id="592029"/>
    <lineage>
        <taxon>Bacteria</taxon>
        <taxon>Pseudomonadati</taxon>
        <taxon>Bacteroidota</taxon>
        <taxon>Flavobacteriia</taxon>
        <taxon>Flavobacteriales</taxon>
        <taxon>Flavobacteriaceae</taxon>
        <taxon>Nonlabens</taxon>
    </lineage>
</organism>
<dbReference type="PATRIC" id="fig|592029.3.peg.571"/>
<gene>
    <name evidence="2" type="ordered locus">DDD_0575</name>
</gene>
<dbReference type="AlphaFoldDB" id="L7W695"/>
<sequence length="38" mass="4215">MSTTDAKALLFLGASMIIVVVLVIGAIKYMKYILNKRE</sequence>
<keyword evidence="1" id="KW-0472">Membrane</keyword>
<keyword evidence="1" id="KW-1133">Transmembrane helix</keyword>
<dbReference type="HOGENOM" id="CLU_3330820_0_0_10"/>
<dbReference type="EMBL" id="CP001397">
    <property type="protein sequence ID" value="AGC75702.1"/>
    <property type="molecule type" value="Genomic_DNA"/>
</dbReference>
<name>L7W695_NONDD</name>
<evidence type="ECO:0000256" key="1">
    <source>
        <dbReference type="SAM" id="Phobius"/>
    </source>
</evidence>
<feature type="transmembrane region" description="Helical" evidence="1">
    <location>
        <begin position="6"/>
        <end position="27"/>
    </location>
</feature>
<dbReference type="STRING" id="592029.DDD_0575"/>
<protein>
    <submittedName>
        <fullName evidence="2">Uncharacterized protein</fullName>
    </submittedName>
</protein>
<evidence type="ECO:0000313" key="3">
    <source>
        <dbReference type="Proteomes" id="UP000011173"/>
    </source>
</evidence>
<proteinExistence type="predicted"/>